<protein>
    <submittedName>
        <fullName evidence="2">Uncharacterized protein</fullName>
    </submittedName>
</protein>
<evidence type="ECO:0000256" key="1">
    <source>
        <dbReference type="SAM" id="MobiDB-lite"/>
    </source>
</evidence>
<sequence length="142" mass="15527">MDFKKKFLSLPLVVSPPVKSRGESQGNHAAATVQKPQGAAVTNLPVAVYARADPAMDPETRDPRTHHSPSRAPPEPWEPWPWQAANGSEPANIKAPSSGHQEPQVHQRVETPTTDRECGVEELGLTFDGGTKLIQEREQPKI</sequence>
<comment type="caution">
    <text evidence="2">The sequence shown here is derived from an EMBL/GenBank/DDBJ whole genome shotgun (WGS) entry which is preliminary data.</text>
</comment>
<dbReference type="EMBL" id="JAHRIQ010025638">
    <property type="protein sequence ID" value="MEQ2229784.1"/>
    <property type="molecule type" value="Genomic_DNA"/>
</dbReference>
<evidence type="ECO:0000313" key="2">
    <source>
        <dbReference type="EMBL" id="MEQ2229784.1"/>
    </source>
</evidence>
<feature type="region of interest" description="Disordered" evidence="1">
    <location>
        <begin position="52"/>
        <end position="117"/>
    </location>
</feature>
<keyword evidence="3" id="KW-1185">Reference proteome</keyword>
<organism evidence="2 3">
    <name type="scientific">Ilyodon furcidens</name>
    <name type="common">goldbreast splitfin</name>
    <dbReference type="NCBI Taxonomy" id="33524"/>
    <lineage>
        <taxon>Eukaryota</taxon>
        <taxon>Metazoa</taxon>
        <taxon>Chordata</taxon>
        <taxon>Craniata</taxon>
        <taxon>Vertebrata</taxon>
        <taxon>Euteleostomi</taxon>
        <taxon>Actinopterygii</taxon>
        <taxon>Neopterygii</taxon>
        <taxon>Teleostei</taxon>
        <taxon>Neoteleostei</taxon>
        <taxon>Acanthomorphata</taxon>
        <taxon>Ovalentaria</taxon>
        <taxon>Atherinomorphae</taxon>
        <taxon>Cyprinodontiformes</taxon>
        <taxon>Goodeidae</taxon>
        <taxon>Ilyodon</taxon>
    </lineage>
</organism>
<dbReference type="Proteomes" id="UP001482620">
    <property type="component" value="Unassembled WGS sequence"/>
</dbReference>
<reference evidence="2 3" key="1">
    <citation type="submission" date="2021-06" db="EMBL/GenBank/DDBJ databases">
        <authorList>
            <person name="Palmer J.M."/>
        </authorList>
    </citation>
    <scope>NUCLEOTIDE SEQUENCE [LARGE SCALE GENOMIC DNA]</scope>
    <source>
        <strain evidence="3">if_2019</strain>
        <tissue evidence="2">Muscle</tissue>
    </source>
</reference>
<proteinExistence type="predicted"/>
<accession>A0ABV0TBD9</accession>
<feature type="compositionally biased region" description="Basic and acidic residues" evidence="1">
    <location>
        <begin position="103"/>
        <end position="117"/>
    </location>
</feature>
<evidence type="ECO:0000313" key="3">
    <source>
        <dbReference type="Proteomes" id="UP001482620"/>
    </source>
</evidence>
<name>A0ABV0TBD9_9TELE</name>
<feature type="region of interest" description="Disordered" evidence="1">
    <location>
        <begin position="15"/>
        <end position="38"/>
    </location>
</feature>
<gene>
    <name evidence="2" type="ORF">ILYODFUR_022402</name>
</gene>